<sequence length="191" mass="22008">MDHSDFYLKKLYNFLFNEGVDFYNETNEFMEYISLSSGKMMGPYEPMDSPLCIIVKGGIAKYELRGSDYQCTDLCLKKEIAFDHAILNGGGDRKIKLIASEETEVKLISLEKLIELIGKYSAESSYLALLNQFWTAREEKRNTLLYIKPASKRNQVFKSCNPDLVQHFPKKVIAKYLNLHPSSYSRIEGDF</sequence>
<name>A0ABR9AQF2_9BACT</name>
<protein>
    <recommendedName>
        <fullName evidence="3">Cyclic nucleotide-binding domain-containing protein</fullName>
    </recommendedName>
</protein>
<comment type="caution">
    <text evidence="1">The sequence shown here is derived from an EMBL/GenBank/DDBJ whole genome shotgun (WGS) entry which is preliminary data.</text>
</comment>
<gene>
    <name evidence="1" type="ORF">IFO69_15500</name>
</gene>
<evidence type="ECO:0000313" key="2">
    <source>
        <dbReference type="Proteomes" id="UP000647133"/>
    </source>
</evidence>
<organism evidence="1 2">
    <name type="scientific">Echinicola arenosa</name>
    <dbReference type="NCBI Taxonomy" id="2774144"/>
    <lineage>
        <taxon>Bacteria</taxon>
        <taxon>Pseudomonadati</taxon>
        <taxon>Bacteroidota</taxon>
        <taxon>Cytophagia</taxon>
        <taxon>Cytophagales</taxon>
        <taxon>Cyclobacteriaceae</taxon>
        <taxon>Echinicola</taxon>
    </lineage>
</organism>
<proteinExistence type="predicted"/>
<keyword evidence="2" id="KW-1185">Reference proteome</keyword>
<evidence type="ECO:0008006" key="3">
    <source>
        <dbReference type="Google" id="ProtNLM"/>
    </source>
</evidence>
<dbReference type="Proteomes" id="UP000647133">
    <property type="component" value="Unassembled WGS sequence"/>
</dbReference>
<dbReference type="EMBL" id="JACYTQ010000006">
    <property type="protein sequence ID" value="MBD8490160.1"/>
    <property type="molecule type" value="Genomic_DNA"/>
</dbReference>
<dbReference type="RefSeq" id="WP_192011053.1">
    <property type="nucleotide sequence ID" value="NZ_JACYTQ010000006.1"/>
</dbReference>
<evidence type="ECO:0000313" key="1">
    <source>
        <dbReference type="EMBL" id="MBD8490160.1"/>
    </source>
</evidence>
<reference evidence="1 2" key="1">
    <citation type="submission" date="2020-09" db="EMBL/GenBank/DDBJ databases">
        <title>Echinicola sp. CAU 1574 isolated from sand of Sido Beach.</title>
        <authorList>
            <person name="Kim W."/>
        </authorList>
    </citation>
    <scope>NUCLEOTIDE SEQUENCE [LARGE SCALE GENOMIC DNA]</scope>
    <source>
        <strain evidence="1 2">CAU 1574</strain>
    </source>
</reference>
<accession>A0ABR9AQF2</accession>